<dbReference type="AlphaFoldDB" id="A0A5N4B0N0"/>
<comment type="cofactor">
    <cofactor evidence="1">
        <name>a divalent metal cation</name>
        <dbReference type="ChEBI" id="CHEBI:60240"/>
    </cofactor>
</comment>
<evidence type="ECO:0000256" key="7">
    <source>
        <dbReference type="ARBA" id="ARBA00023242"/>
    </source>
</evidence>
<evidence type="ECO:0000256" key="4">
    <source>
        <dbReference type="ARBA" id="ARBA00022722"/>
    </source>
</evidence>
<evidence type="ECO:0000256" key="2">
    <source>
        <dbReference type="ARBA" id="ARBA00004123"/>
    </source>
</evidence>
<comment type="similarity">
    <text evidence="3">Belongs to the HARBI1 family.</text>
</comment>
<reference evidence="9 10" key="1">
    <citation type="journal article" date="2018" name="Elife">
        <title>Firefly genomes illuminate parallel origins of bioluminescence in beetles.</title>
        <authorList>
            <person name="Fallon T.R."/>
            <person name="Lower S.E."/>
            <person name="Chang C.H."/>
            <person name="Bessho-Uehara M."/>
            <person name="Martin G.J."/>
            <person name="Bewick A.J."/>
            <person name="Behringer M."/>
            <person name="Debat H.J."/>
            <person name="Wong I."/>
            <person name="Day J.C."/>
            <person name="Suvorov A."/>
            <person name="Silva C.J."/>
            <person name="Stanger-Hall K.F."/>
            <person name="Hall D.W."/>
            <person name="Schmitz R.J."/>
            <person name="Nelson D.R."/>
            <person name="Lewis S.M."/>
            <person name="Shigenobu S."/>
            <person name="Bybee S.M."/>
            <person name="Larracuente A.M."/>
            <person name="Oba Y."/>
            <person name="Weng J.K."/>
        </authorList>
    </citation>
    <scope>NUCLEOTIDE SEQUENCE [LARGE SCALE GENOMIC DNA]</scope>
    <source>
        <strain evidence="9">1611_PpyrPB1</strain>
        <tissue evidence="9">Whole body</tissue>
    </source>
</reference>
<dbReference type="GO" id="GO:0005634">
    <property type="term" value="C:nucleus"/>
    <property type="evidence" value="ECO:0007669"/>
    <property type="project" value="UniProtKB-SubCell"/>
</dbReference>
<dbReference type="PANTHER" id="PTHR22930">
    <property type="match status" value="1"/>
</dbReference>
<dbReference type="InterPro" id="IPR027806">
    <property type="entry name" value="HARBI1_dom"/>
</dbReference>
<dbReference type="GO" id="GO:0046872">
    <property type="term" value="F:metal ion binding"/>
    <property type="evidence" value="ECO:0007669"/>
    <property type="project" value="UniProtKB-KW"/>
</dbReference>
<protein>
    <recommendedName>
        <fullName evidence="8">DDE Tnp4 domain-containing protein</fullName>
    </recommendedName>
</protein>
<evidence type="ECO:0000256" key="5">
    <source>
        <dbReference type="ARBA" id="ARBA00022723"/>
    </source>
</evidence>
<proteinExistence type="inferred from homology"/>
<dbReference type="Proteomes" id="UP000327044">
    <property type="component" value="Unassembled WGS sequence"/>
</dbReference>
<dbReference type="PANTHER" id="PTHR22930:SF284">
    <property type="entry name" value="DDE TNP4 DOMAIN-CONTAINING PROTEIN"/>
    <property type="match status" value="1"/>
</dbReference>
<dbReference type="GO" id="GO:0016787">
    <property type="term" value="F:hydrolase activity"/>
    <property type="evidence" value="ECO:0007669"/>
    <property type="project" value="UniProtKB-KW"/>
</dbReference>
<sequence>MSDVEVKALLLGSTATLLSIKLKLKSTKKTRKRKRFGIHPMLLQRKSQGFYDNLINEIRIHDPYMFFNFTRMSSSSFDKLLSLVGPDIAKKSLRESISPGCRLAITLRFLATGDSYPSLSYSFRVAVPTICNIIRETCLVLWNVLFPIVLKTPNEEMLKKFEKEFCTKWSLPNCVGAIDGKHVTIQAPYKSGSTFFNYKKNFSIVLLGVCNADYMFTYVDIGAYGSQSDGGVLNQSQFGQKLSTNSLNLPSPKLLPVSSNGLQIPHFFVGDEAFPLRSNLMRPYSKGRNGTMPEDEKIFNYRLSRARRIIENVFGILVARFRIFHRTINAFPETVDNIVKACVCLHNYIRMENNECYFQNEDIDREVDGKLISGRWRTEAPVDGALTNLRLRLGARNSGETALAMRTYLKEYFNGSGASLAPWQWNVINKTN</sequence>
<dbReference type="GO" id="GO:0004518">
    <property type="term" value="F:nuclease activity"/>
    <property type="evidence" value="ECO:0007669"/>
    <property type="project" value="UniProtKB-KW"/>
</dbReference>
<evidence type="ECO:0000256" key="6">
    <source>
        <dbReference type="ARBA" id="ARBA00022801"/>
    </source>
</evidence>
<feature type="domain" description="DDE Tnp4" evidence="8">
    <location>
        <begin position="178"/>
        <end position="347"/>
    </location>
</feature>
<evidence type="ECO:0000313" key="10">
    <source>
        <dbReference type="Proteomes" id="UP000327044"/>
    </source>
</evidence>
<comment type="subcellular location">
    <subcellularLocation>
        <location evidence="2">Nucleus</location>
    </subcellularLocation>
</comment>
<keyword evidence="7" id="KW-0539">Nucleus</keyword>
<dbReference type="Pfam" id="PF13359">
    <property type="entry name" value="DDE_Tnp_4"/>
    <property type="match status" value="1"/>
</dbReference>
<keyword evidence="6" id="KW-0378">Hydrolase</keyword>
<keyword evidence="10" id="KW-1185">Reference proteome</keyword>
<organism evidence="9 10">
    <name type="scientific">Photinus pyralis</name>
    <name type="common">Common eastern firefly</name>
    <name type="synonym">Lampyris pyralis</name>
    <dbReference type="NCBI Taxonomy" id="7054"/>
    <lineage>
        <taxon>Eukaryota</taxon>
        <taxon>Metazoa</taxon>
        <taxon>Ecdysozoa</taxon>
        <taxon>Arthropoda</taxon>
        <taxon>Hexapoda</taxon>
        <taxon>Insecta</taxon>
        <taxon>Pterygota</taxon>
        <taxon>Neoptera</taxon>
        <taxon>Endopterygota</taxon>
        <taxon>Coleoptera</taxon>
        <taxon>Polyphaga</taxon>
        <taxon>Elateriformia</taxon>
        <taxon>Elateroidea</taxon>
        <taxon>Lampyridae</taxon>
        <taxon>Lampyrinae</taxon>
        <taxon>Photinus</taxon>
    </lineage>
</organism>
<dbReference type="EMBL" id="VVIM01000001">
    <property type="protein sequence ID" value="KAB0803068.1"/>
    <property type="molecule type" value="Genomic_DNA"/>
</dbReference>
<accession>A0A5N4B0N0</accession>
<comment type="caution">
    <text evidence="9">The sequence shown here is derived from an EMBL/GenBank/DDBJ whole genome shotgun (WGS) entry which is preliminary data.</text>
</comment>
<dbReference type="InParanoid" id="A0A5N4B0N0"/>
<evidence type="ECO:0000256" key="1">
    <source>
        <dbReference type="ARBA" id="ARBA00001968"/>
    </source>
</evidence>
<keyword evidence="5" id="KW-0479">Metal-binding</keyword>
<gene>
    <name evidence="9" type="ORF">PPYR_00038</name>
</gene>
<name>A0A5N4B0N0_PHOPY</name>
<evidence type="ECO:0000256" key="3">
    <source>
        <dbReference type="ARBA" id="ARBA00006958"/>
    </source>
</evidence>
<keyword evidence="4" id="KW-0540">Nuclease</keyword>
<dbReference type="InterPro" id="IPR045249">
    <property type="entry name" value="HARBI1-like"/>
</dbReference>
<evidence type="ECO:0000259" key="8">
    <source>
        <dbReference type="Pfam" id="PF13359"/>
    </source>
</evidence>
<evidence type="ECO:0000313" key="9">
    <source>
        <dbReference type="EMBL" id="KAB0803068.1"/>
    </source>
</evidence>